<keyword evidence="4" id="KW-1185">Reference proteome</keyword>
<reference evidence="3 4" key="1">
    <citation type="submission" date="2020-04" db="EMBL/GenBank/DDBJ databases">
        <title>Ramlibacter sp. G-1-2-2 isolated from soil.</title>
        <authorList>
            <person name="Dahal R.H."/>
        </authorList>
    </citation>
    <scope>NUCLEOTIDE SEQUENCE [LARGE SCALE GENOMIC DNA]</scope>
    <source>
        <strain evidence="3 4">G-1-2-2</strain>
    </source>
</reference>
<accession>A0A848H2L0</accession>
<dbReference type="InterPro" id="IPR036938">
    <property type="entry name" value="PAP2/HPO_sf"/>
</dbReference>
<name>A0A848H2L0_9BURK</name>
<dbReference type="PANTHER" id="PTHR14969">
    <property type="entry name" value="SPHINGOSINE-1-PHOSPHATE PHOSPHOHYDROLASE"/>
    <property type="match status" value="1"/>
</dbReference>
<dbReference type="PANTHER" id="PTHR14969:SF13">
    <property type="entry name" value="AT30094P"/>
    <property type="match status" value="1"/>
</dbReference>
<dbReference type="InterPro" id="IPR000326">
    <property type="entry name" value="PAP2/HPO"/>
</dbReference>
<dbReference type="RefSeq" id="WP_169417187.1">
    <property type="nucleotide sequence ID" value="NZ_JABBFX010000001.1"/>
</dbReference>
<feature type="chain" id="PRO_5033025934" evidence="1">
    <location>
        <begin position="23"/>
        <end position="179"/>
    </location>
</feature>
<sequence>MKPARAAAACALFACCALGAQAQTVAKPDPFGDAMEYALPAGAAILALVHDDTEGLKGLGYTLVLSQGTTAILKPVIDAKRPDGTGEGFPSGHTSAVFASAGFVRQRYGWQESVPFYVLATATAWSRVNTHHHFAKDVVGGALIGEGSAMLVGHWMGPRTTASVGYGGGGAWVRVARVW</sequence>
<evidence type="ECO:0000259" key="2">
    <source>
        <dbReference type="SMART" id="SM00014"/>
    </source>
</evidence>
<proteinExistence type="predicted"/>
<dbReference type="SMART" id="SM00014">
    <property type="entry name" value="acidPPc"/>
    <property type="match status" value="1"/>
</dbReference>
<organism evidence="3 4">
    <name type="scientific">Ramlibacter agri</name>
    <dbReference type="NCBI Taxonomy" id="2728837"/>
    <lineage>
        <taxon>Bacteria</taxon>
        <taxon>Pseudomonadati</taxon>
        <taxon>Pseudomonadota</taxon>
        <taxon>Betaproteobacteria</taxon>
        <taxon>Burkholderiales</taxon>
        <taxon>Comamonadaceae</taxon>
        <taxon>Ramlibacter</taxon>
    </lineage>
</organism>
<dbReference type="Proteomes" id="UP000541185">
    <property type="component" value="Unassembled WGS sequence"/>
</dbReference>
<gene>
    <name evidence="3" type="ORF">HHL11_04215</name>
</gene>
<feature type="domain" description="Phosphatidic acid phosphatase type 2/haloperoxidase" evidence="2">
    <location>
        <begin position="56"/>
        <end position="153"/>
    </location>
</feature>
<comment type="caution">
    <text evidence="3">The sequence shown here is derived from an EMBL/GenBank/DDBJ whole genome shotgun (WGS) entry which is preliminary data.</text>
</comment>
<keyword evidence="1" id="KW-0732">Signal</keyword>
<dbReference type="EMBL" id="JABBFX010000001">
    <property type="protein sequence ID" value="NML42943.1"/>
    <property type="molecule type" value="Genomic_DNA"/>
</dbReference>
<evidence type="ECO:0000313" key="3">
    <source>
        <dbReference type="EMBL" id="NML42943.1"/>
    </source>
</evidence>
<evidence type="ECO:0000313" key="4">
    <source>
        <dbReference type="Proteomes" id="UP000541185"/>
    </source>
</evidence>
<evidence type="ECO:0000256" key="1">
    <source>
        <dbReference type="SAM" id="SignalP"/>
    </source>
</evidence>
<dbReference type="SUPFAM" id="SSF48317">
    <property type="entry name" value="Acid phosphatase/Vanadium-dependent haloperoxidase"/>
    <property type="match status" value="1"/>
</dbReference>
<protein>
    <submittedName>
        <fullName evidence="3">Phosphatase PAP2 family protein</fullName>
    </submittedName>
</protein>
<feature type="signal peptide" evidence="1">
    <location>
        <begin position="1"/>
        <end position="22"/>
    </location>
</feature>
<dbReference type="AlphaFoldDB" id="A0A848H2L0"/>
<dbReference type="Pfam" id="PF01569">
    <property type="entry name" value="PAP2"/>
    <property type="match status" value="1"/>
</dbReference>
<dbReference type="Gene3D" id="1.20.144.10">
    <property type="entry name" value="Phosphatidic acid phosphatase type 2/haloperoxidase"/>
    <property type="match status" value="1"/>
</dbReference>